<dbReference type="SMR" id="A0A3B6BXK3"/>
<dbReference type="OMA" id="LECWNEM"/>
<comment type="similarity">
    <text evidence="1">Belongs to the disease resistance NB-LRR family.</text>
</comment>
<dbReference type="GO" id="GO:0009626">
    <property type="term" value="P:plant-type hypersensitive response"/>
    <property type="evidence" value="ECO:0007669"/>
    <property type="project" value="UniProtKB-ARBA"/>
</dbReference>
<dbReference type="FunFam" id="1.10.10.10:FF:000322">
    <property type="entry name" value="Probable disease resistance protein At1g63360"/>
    <property type="match status" value="1"/>
</dbReference>
<dbReference type="RefSeq" id="XP_044321474.1">
    <property type="nucleotide sequence ID" value="XM_044465539.1"/>
</dbReference>
<dbReference type="STRING" id="4565.A0A3B6BXK3"/>
<dbReference type="Pfam" id="PF18052">
    <property type="entry name" value="Rx_N"/>
    <property type="match status" value="1"/>
</dbReference>
<dbReference type="InterPro" id="IPR027417">
    <property type="entry name" value="P-loop_NTPase"/>
</dbReference>
<accession>A0A3B6BXK3</accession>
<keyword evidence="3" id="KW-0677">Repeat</keyword>
<feature type="domain" description="Disease resistance R13L4/SHOC-2-like LRR" evidence="10">
    <location>
        <begin position="560"/>
        <end position="926"/>
    </location>
</feature>
<evidence type="ECO:0000313" key="11">
    <source>
        <dbReference type="EnsemblPlants" id="TraesCS2B02G038100.2"/>
    </source>
</evidence>
<evidence type="ECO:0000256" key="5">
    <source>
        <dbReference type="ARBA" id="ARBA00022821"/>
    </source>
</evidence>
<reference evidence="11" key="2">
    <citation type="submission" date="2018-10" db="UniProtKB">
        <authorList>
            <consortium name="EnsemblPlants"/>
        </authorList>
    </citation>
    <scope>IDENTIFICATION</scope>
</reference>
<keyword evidence="5" id="KW-0611">Plant defense</keyword>
<dbReference type="InterPro" id="IPR055414">
    <property type="entry name" value="LRR_R13L4/SHOC2-like"/>
</dbReference>
<dbReference type="Gramene" id="TraesCS2B03G0079200.2">
    <property type="protein sequence ID" value="TraesCS2B03G0079200.2.CDS"/>
    <property type="gene ID" value="TraesCS2B03G0079200"/>
</dbReference>
<dbReference type="Pfam" id="PF23559">
    <property type="entry name" value="WHD_DRP"/>
    <property type="match status" value="1"/>
</dbReference>
<evidence type="ECO:0000256" key="2">
    <source>
        <dbReference type="ARBA" id="ARBA00022614"/>
    </source>
</evidence>
<dbReference type="Gramene" id="TraesCS2B02G038100.2">
    <property type="protein sequence ID" value="TraesCS2B02G038100.2"/>
    <property type="gene ID" value="TraesCS2B02G038100"/>
</dbReference>
<dbReference type="Proteomes" id="UP000019116">
    <property type="component" value="Chromosome 2B"/>
</dbReference>
<dbReference type="InterPro" id="IPR002182">
    <property type="entry name" value="NB-ARC"/>
</dbReference>
<dbReference type="CDD" id="cd14798">
    <property type="entry name" value="RX-CC_like"/>
    <property type="match status" value="1"/>
</dbReference>
<keyword evidence="4" id="KW-0547">Nucleotide-binding</keyword>
<dbReference type="InterPro" id="IPR044974">
    <property type="entry name" value="Disease_R_plants"/>
</dbReference>
<dbReference type="InterPro" id="IPR036388">
    <property type="entry name" value="WH-like_DNA-bd_sf"/>
</dbReference>
<dbReference type="Gramene" id="TraesSTA2B03G00829800.1">
    <property type="protein sequence ID" value="TraesSTA2B03G00829800.1"/>
    <property type="gene ID" value="TraesSTA2B03G00829800"/>
</dbReference>
<dbReference type="EnsemblPlants" id="TraesCS2B02G038100.2">
    <property type="protein sequence ID" value="TraesCS2B02G038100.2"/>
    <property type="gene ID" value="TraesCS2B02G038100"/>
</dbReference>
<dbReference type="AlphaFoldDB" id="A0A3B6BXK3"/>
<dbReference type="Gene3D" id="3.40.50.300">
    <property type="entry name" value="P-loop containing nucleotide triphosphate hydrolases"/>
    <property type="match status" value="1"/>
</dbReference>
<evidence type="ECO:0000259" key="8">
    <source>
        <dbReference type="Pfam" id="PF18052"/>
    </source>
</evidence>
<dbReference type="Gene3D" id="1.20.5.4130">
    <property type="match status" value="1"/>
</dbReference>
<dbReference type="GO" id="GO:0042742">
    <property type="term" value="P:defense response to bacterium"/>
    <property type="evidence" value="ECO:0007669"/>
    <property type="project" value="UniProtKB-ARBA"/>
</dbReference>
<dbReference type="Pfam" id="PF00931">
    <property type="entry name" value="NB-ARC"/>
    <property type="match status" value="1"/>
</dbReference>
<dbReference type="SUPFAM" id="SSF52540">
    <property type="entry name" value="P-loop containing nucleoside triphosphate hydrolases"/>
    <property type="match status" value="1"/>
</dbReference>
<dbReference type="InterPro" id="IPR038005">
    <property type="entry name" value="RX-like_CC"/>
</dbReference>
<dbReference type="GO" id="GO:0002758">
    <property type="term" value="P:innate immune response-activating signaling pathway"/>
    <property type="evidence" value="ECO:0007669"/>
    <property type="project" value="UniProtKB-ARBA"/>
</dbReference>
<evidence type="ECO:0000256" key="4">
    <source>
        <dbReference type="ARBA" id="ARBA00022741"/>
    </source>
</evidence>
<organism evidence="11">
    <name type="scientific">Triticum aestivum</name>
    <name type="common">Wheat</name>
    <dbReference type="NCBI Taxonomy" id="4565"/>
    <lineage>
        <taxon>Eukaryota</taxon>
        <taxon>Viridiplantae</taxon>
        <taxon>Streptophyta</taxon>
        <taxon>Embryophyta</taxon>
        <taxon>Tracheophyta</taxon>
        <taxon>Spermatophyta</taxon>
        <taxon>Magnoliopsida</taxon>
        <taxon>Liliopsida</taxon>
        <taxon>Poales</taxon>
        <taxon>Poaceae</taxon>
        <taxon>BOP clade</taxon>
        <taxon>Pooideae</taxon>
        <taxon>Triticodae</taxon>
        <taxon>Triticeae</taxon>
        <taxon>Triticinae</taxon>
        <taxon>Triticum</taxon>
    </lineage>
</organism>
<dbReference type="PANTHER" id="PTHR23155">
    <property type="entry name" value="DISEASE RESISTANCE PROTEIN RP"/>
    <property type="match status" value="1"/>
</dbReference>
<keyword evidence="12" id="KW-1185">Reference proteome</keyword>
<dbReference type="Gramene" id="TraesSTA2B03G00829800.2">
    <property type="protein sequence ID" value="TraesSTA2B03G00829800.2"/>
    <property type="gene ID" value="TraesSTA2B03G00829800"/>
</dbReference>
<dbReference type="RefSeq" id="XP_044321476.1">
    <property type="nucleotide sequence ID" value="XM_044465541.1"/>
</dbReference>
<keyword evidence="2" id="KW-0433">Leucine-rich repeat</keyword>
<dbReference type="OrthoDB" id="686237at2759"/>
<evidence type="ECO:0000256" key="3">
    <source>
        <dbReference type="ARBA" id="ARBA00022737"/>
    </source>
</evidence>
<dbReference type="GO" id="GO:0043531">
    <property type="term" value="F:ADP binding"/>
    <property type="evidence" value="ECO:0007669"/>
    <property type="project" value="InterPro"/>
</dbReference>
<evidence type="ECO:0000259" key="10">
    <source>
        <dbReference type="Pfam" id="PF23598"/>
    </source>
</evidence>
<evidence type="ECO:0000259" key="9">
    <source>
        <dbReference type="Pfam" id="PF23559"/>
    </source>
</evidence>
<evidence type="ECO:0000313" key="12">
    <source>
        <dbReference type="Proteomes" id="UP000019116"/>
    </source>
</evidence>
<proteinExistence type="inferred from homology"/>
<dbReference type="PRINTS" id="PR00364">
    <property type="entry name" value="DISEASERSIST"/>
</dbReference>
<dbReference type="Gene3D" id="3.80.10.10">
    <property type="entry name" value="Ribonuclease Inhibitor"/>
    <property type="match status" value="1"/>
</dbReference>
<reference evidence="11" key="1">
    <citation type="submission" date="2018-08" db="EMBL/GenBank/DDBJ databases">
        <authorList>
            <person name="Rossello M."/>
        </authorList>
    </citation>
    <scope>NUCLEOTIDE SEQUENCE [LARGE SCALE GENOMIC DNA]</scope>
    <source>
        <strain evidence="11">cv. Chinese Spring</strain>
    </source>
</reference>
<feature type="domain" description="Disease resistance N-terminal" evidence="8">
    <location>
        <begin position="9"/>
        <end position="98"/>
    </location>
</feature>
<evidence type="ECO:0000259" key="7">
    <source>
        <dbReference type="Pfam" id="PF00931"/>
    </source>
</evidence>
<dbReference type="InterPro" id="IPR032675">
    <property type="entry name" value="LRR_dom_sf"/>
</dbReference>
<protein>
    <recommendedName>
        <fullName evidence="13">AAA+ ATPase domain-containing protein</fullName>
    </recommendedName>
</protein>
<evidence type="ECO:0000256" key="1">
    <source>
        <dbReference type="ARBA" id="ARBA00008894"/>
    </source>
</evidence>
<feature type="domain" description="NB-ARC" evidence="7">
    <location>
        <begin position="190"/>
        <end position="350"/>
    </location>
</feature>
<dbReference type="InterPro" id="IPR042197">
    <property type="entry name" value="Apaf_helical"/>
</dbReference>
<feature type="domain" description="Disease resistance protein winged helix" evidence="9">
    <location>
        <begin position="438"/>
        <end position="509"/>
    </location>
</feature>
<dbReference type="Gene3D" id="1.10.8.430">
    <property type="entry name" value="Helical domain of apoptotic protease-activating factors"/>
    <property type="match status" value="1"/>
</dbReference>
<dbReference type="Gene3D" id="1.10.10.10">
    <property type="entry name" value="Winged helix-like DNA-binding domain superfamily/Winged helix DNA-binding domain"/>
    <property type="match status" value="1"/>
</dbReference>
<evidence type="ECO:0008006" key="13">
    <source>
        <dbReference type="Google" id="ProtNLM"/>
    </source>
</evidence>
<dbReference type="InterPro" id="IPR041118">
    <property type="entry name" value="Rx_N"/>
</dbReference>
<dbReference type="Pfam" id="PF23598">
    <property type="entry name" value="LRR_14"/>
    <property type="match status" value="1"/>
</dbReference>
<keyword evidence="6" id="KW-0175">Coiled coil</keyword>
<name>A0A3B6BXK3_WHEAT</name>
<dbReference type="InterPro" id="IPR058922">
    <property type="entry name" value="WHD_DRP"/>
</dbReference>
<sequence>MSMDRATGAMGSLLSKLLELLNEEYNLQKGVKEGVRSLEEEMRSMQAVLQVVGEVPRDQLDVQVKLWAGEVRELSFDMEDVVDKFLVHVDDDSESAANSNKLTQLTEKFAGLFTKGKGRHGISVAIKVINKQVQEVAKRRARYNVDNIVIRPAVVSPDPRLWAVYTEVTELVGIARKREELMKLLSVRDMSKKKMKILSIVGFVGLGKTTLVKKVYDKIKGDFDCSAFVCSGPKADPKKVLMDILVHLGVYENQLTLLDEKCLINKLRESLENKRYLIVIDDIWDETLWRVVNCAFSNSNNLGSRIITTTRIISVSKLCSSSANDSVYQMQPLNDDDSESLFYKRIFPHESGCPYGLEEASIAILNKCGGVPLAILTAASLLASNQQIKTKDQWHVLLQSIGHGLTEDPHTNEMLRIVSFSYFDLPSYLKTCLLYLSMFLDDQEIGKDRLIWMWIAESFVQYQTAKSSLFEIGETYFNELVNRSLIQPVYDYRGIVCACRVHAIVLDLICGLSSEENFATMLNGTGDMMYCPTTIRRLSLQNARKEEHQTTRIRSMSMSQLRSVVTSEPAIGVMPPFSSFAVLRVLDLTGCDVSRHNHLNLRELGRLLHLRYLGLSTTGISDVPEEVGKLQFLQVLDLRQNLGIKELPSSVTQLRRLMCLLVDCCCKLPDGFGNLTSMEVLQEICGDSRNVVEELGNMERLRKLNIWFNGLSLKLEVALVESLVKLSKIQSVEVGIRSDDLESMYLLGERWVPPRSLREFSIIGSAKFSRLPAWIRRNPLRLSVLSQLNIFVEELRQEDMGLLAWLPALCILELWTLHQRLLVVAADGFCCLTYLTLFSDSPGQVVFQPGALPRAEQVALRIGLRVAKEEAARNSGDWFDLGMGSLPSLRNVDVEFDYLGMTVREAKQAEAALENALRAHSNCPTFRILPEIPEGAHDDDVYIEDDGSE</sequence>
<dbReference type="RefSeq" id="XP_044321477.1">
    <property type="nucleotide sequence ID" value="XM_044465542.1"/>
</dbReference>
<dbReference type="PANTHER" id="PTHR23155:SF1116">
    <property type="entry name" value="OS12G0273300 PROTEIN"/>
    <property type="match status" value="1"/>
</dbReference>
<evidence type="ECO:0000256" key="6">
    <source>
        <dbReference type="ARBA" id="ARBA00023054"/>
    </source>
</evidence>
<dbReference type="GeneID" id="123043176"/>
<dbReference type="SUPFAM" id="SSF52058">
    <property type="entry name" value="L domain-like"/>
    <property type="match status" value="1"/>
</dbReference>
<gene>
    <name evidence="11" type="primary">LOC123043176</name>
</gene>